<dbReference type="Pfam" id="PF00593">
    <property type="entry name" value="TonB_dep_Rec_b-barrel"/>
    <property type="match status" value="1"/>
</dbReference>
<gene>
    <name evidence="12" type="ORF">SAMN02927921_03118</name>
</gene>
<evidence type="ECO:0000256" key="6">
    <source>
        <dbReference type="ARBA" id="ARBA00023136"/>
    </source>
</evidence>
<dbReference type="InterPro" id="IPR008969">
    <property type="entry name" value="CarboxyPept-like_regulatory"/>
</dbReference>
<feature type="domain" description="TonB-dependent receptor-like beta-barrel" evidence="10">
    <location>
        <begin position="509"/>
        <end position="1056"/>
    </location>
</feature>
<name>A0A1K1R3C2_9FLAO</name>
<evidence type="ECO:0000256" key="4">
    <source>
        <dbReference type="ARBA" id="ARBA00022692"/>
    </source>
</evidence>
<comment type="subcellular location">
    <subcellularLocation>
        <location evidence="1 8">Cell outer membrane</location>
        <topology evidence="1 8">Multi-pass membrane protein</topology>
    </subcellularLocation>
</comment>
<comment type="similarity">
    <text evidence="8 9">Belongs to the TonB-dependent receptor family.</text>
</comment>
<keyword evidence="6 8" id="KW-0472">Membrane</keyword>
<evidence type="ECO:0000256" key="1">
    <source>
        <dbReference type="ARBA" id="ARBA00004571"/>
    </source>
</evidence>
<keyword evidence="2 8" id="KW-0813">Transport</keyword>
<sequence>MKTNANSGNNHYLIRHLHFVMKLIALLFCTTVFSMVPIELGAQNTSIRIDHNRTISIDELFDIITRQTDYSFIYESEMFRDSPRVELKKGTVTIGSLIRKSLSAQNFDIIFTTNNTIIIKEKTVPQQIKVSGRVSDKNGLPVPGATVLIKGTFMGTSTDLDGHYEIVVSDTRNVLVYSSLGYTTQEVTVGHQSTIDVSLKEEINELDEMVLIGYGKTSKRLATGNVSTITSEDIARQPVTNVLEALQGKVPGMFIAQSNGLPGSKPNVSIRGQVSIASGEQPLYIIDGVPFNASPVNPVTGYGSAAGPIDPLNSINPNDIASITVLKDADATAIYGSRGANGVILIKTKKSRGKGHRLDVNTYTGMGKITNTVSTLSLSQYLNIRQEAFANDGITPTSNNAPDLMDWDRNNNTDFQKEFLENTAQKTEVSASFSGGSDRVSYIFSNTFHEETTVFPGSLGYRRLSSHLGVESTSSDNKFRISVSAFYTKEDNNQSAADLTRIVYHLPPNYPLYNTDGSLYWIPNSDLSNPMSYLMQKSIFKSTNLLANTTISYKITPDLTVTANLGYNKISQTSNIQIPLSSVEPGTADSSTSLFASNYVETFNVEPQLDYVRYFRSGKLSIMLGGSFQASDYVQPFDVRATGYTVDKLLGSLAAAGEITSYTNNFREYNFASVFGRINYVHQNRYLLTLTARRDGSTRFGENKRWGNFGSVGAGWIFSNETWFSNKLPWLSHGKLRGSYGSVGNDQISDYGYLDSYGNWYYKYNDAVIIPQRIANRNYGWETTRKTEVSLETGFFKDRIFLTSSWFRNRTDNQLINAPLPAQTGFDSFQANLPALVESKGMEFELTSMNIQNDNFSWNSAFNITIPRNRLISFPGLENTVYRGIFIEGKPIRNLSGYIFTGLVNGVVTVEDVNNDGEITSGLTETLGGDYKLLDRSTPDFYGGFSNSLTYKNLRLDILLQFVRQMKNGIRENSNIPGTISNFNRDILNEGFRYSQDTGSDAYIAYNNQYIYSNGILSDASFIRLKNVSLSYQFPASLLKSTVIKSAGIALRGQNLLTLTRYDGYDPETGPLSLPPLKMLTVGINCSF</sequence>
<proteinExistence type="inferred from homology"/>
<dbReference type="InterPro" id="IPR000531">
    <property type="entry name" value="Beta-barrel_TonB"/>
</dbReference>
<feature type="domain" description="TonB-dependent receptor plug" evidence="11">
    <location>
        <begin position="219"/>
        <end position="343"/>
    </location>
</feature>
<dbReference type="SUPFAM" id="SSF56935">
    <property type="entry name" value="Porins"/>
    <property type="match status" value="1"/>
</dbReference>
<evidence type="ECO:0000256" key="9">
    <source>
        <dbReference type="RuleBase" id="RU003357"/>
    </source>
</evidence>
<evidence type="ECO:0000256" key="3">
    <source>
        <dbReference type="ARBA" id="ARBA00022452"/>
    </source>
</evidence>
<organism evidence="12 13">
    <name type="scientific">Sinomicrobium oceani</name>
    <dbReference type="NCBI Taxonomy" id="1150368"/>
    <lineage>
        <taxon>Bacteria</taxon>
        <taxon>Pseudomonadati</taxon>
        <taxon>Bacteroidota</taxon>
        <taxon>Flavobacteriia</taxon>
        <taxon>Flavobacteriales</taxon>
        <taxon>Flavobacteriaceae</taxon>
        <taxon>Sinomicrobium</taxon>
    </lineage>
</organism>
<dbReference type="SUPFAM" id="SSF49464">
    <property type="entry name" value="Carboxypeptidase regulatory domain-like"/>
    <property type="match status" value="1"/>
</dbReference>
<dbReference type="InterPro" id="IPR023996">
    <property type="entry name" value="TonB-dep_OMP_SusC/RagA"/>
</dbReference>
<evidence type="ECO:0000256" key="8">
    <source>
        <dbReference type="PROSITE-ProRule" id="PRU01360"/>
    </source>
</evidence>
<dbReference type="Gene3D" id="2.170.130.10">
    <property type="entry name" value="TonB-dependent receptor, plug domain"/>
    <property type="match status" value="1"/>
</dbReference>
<evidence type="ECO:0000259" key="11">
    <source>
        <dbReference type="Pfam" id="PF07715"/>
    </source>
</evidence>
<dbReference type="Pfam" id="PF07715">
    <property type="entry name" value="Plug"/>
    <property type="match status" value="1"/>
</dbReference>
<keyword evidence="13" id="KW-1185">Reference proteome</keyword>
<dbReference type="InterPro" id="IPR036942">
    <property type="entry name" value="Beta-barrel_TonB_sf"/>
</dbReference>
<dbReference type="OrthoDB" id="9768177at2"/>
<dbReference type="AlphaFoldDB" id="A0A1K1R3C2"/>
<dbReference type="InterPro" id="IPR037066">
    <property type="entry name" value="Plug_dom_sf"/>
</dbReference>
<protein>
    <submittedName>
        <fullName evidence="12">TonB-linked outer membrane protein, SusC/RagA family</fullName>
    </submittedName>
</protein>
<dbReference type="InterPro" id="IPR012910">
    <property type="entry name" value="Plug_dom"/>
</dbReference>
<dbReference type="NCBIfam" id="TIGR04056">
    <property type="entry name" value="OMP_RagA_SusC"/>
    <property type="match status" value="1"/>
</dbReference>
<evidence type="ECO:0000313" key="13">
    <source>
        <dbReference type="Proteomes" id="UP000182248"/>
    </source>
</evidence>
<dbReference type="EMBL" id="FPJE01000018">
    <property type="protein sequence ID" value="SFW66417.1"/>
    <property type="molecule type" value="Genomic_DNA"/>
</dbReference>
<dbReference type="Gene3D" id="2.60.40.1120">
    <property type="entry name" value="Carboxypeptidase-like, regulatory domain"/>
    <property type="match status" value="1"/>
</dbReference>
<keyword evidence="3 8" id="KW-1134">Transmembrane beta strand</keyword>
<keyword evidence="7 8" id="KW-0998">Cell outer membrane</keyword>
<evidence type="ECO:0000256" key="7">
    <source>
        <dbReference type="ARBA" id="ARBA00023237"/>
    </source>
</evidence>
<dbReference type="STRING" id="1150368.SAMN02927921_03118"/>
<reference evidence="12 13" key="1">
    <citation type="submission" date="2016-11" db="EMBL/GenBank/DDBJ databases">
        <authorList>
            <person name="Jaros S."/>
            <person name="Januszkiewicz K."/>
            <person name="Wedrychowicz H."/>
        </authorList>
    </citation>
    <scope>NUCLEOTIDE SEQUENCE [LARGE SCALE GENOMIC DNA]</scope>
    <source>
        <strain evidence="12 13">CGMCC 1.12145</strain>
    </source>
</reference>
<keyword evidence="4 8" id="KW-0812">Transmembrane</keyword>
<dbReference type="Pfam" id="PF13715">
    <property type="entry name" value="CarbopepD_reg_2"/>
    <property type="match status" value="1"/>
</dbReference>
<dbReference type="PROSITE" id="PS52016">
    <property type="entry name" value="TONB_DEPENDENT_REC_3"/>
    <property type="match status" value="1"/>
</dbReference>
<evidence type="ECO:0000256" key="2">
    <source>
        <dbReference type="ARBA" id="ARBA00022448"/>
    </source>
</evidence>
<keyword evidence="5 9" id="KW-0798">TonB box</keyword>
<dbReference type="Proteomes" id="UP000182248">
    <property type="component" value="Unassembled WGS sequence"/>
</dbReference>
<evidence type="ECO:0000259" key="10">
    <source>
        <dbReference type="Pfam" id="PF00593"/>
    </source>
</evidence>
<evidence type="ECO:0000256" key="5">
    <source>
        <dbReference type="ARBA" id="ARBA00023077"/>
    </source>
</evidence>
<dbReference type="InterPro" id="IPR039426">
    <property type="entry name" value="TonB-dep_rcpt-like"/>
</dbReference>
<dbReference type="InterPro" id="IPR023997">
    <property type="entry name" value="TonB-dep_OMP_SusC/RagA_CS"/>
</dbReference>
<dbReference type="NCBIfam" id="TIGR04057">
    <property type="entry name" value="SusC_RagA_signa"/>
    <property type="match status" value="1"/>
</dbReference>
<evidence type="ECO:0000313" key="12">
    <source>
        <dbReference type="EMBL" id="SFW66417.1"/>
    </source>
</evidence>
<dbReference type="GO" id="GO:0009279">
    <property type="term" value="C:cell outer membrane"/>
    <property type="evidence" value="ECO:0007669"/>
    <property type="project" value="UniProtKB-SubCell"/>
</dbReference>
<dbReference type="Gene3D" id="2.40.170.20">
    <property type="entry name" value="TonB-dependent receptor, beta-barrel domain"/>
    <property type="match status" value="1"/>
</dbReference>
<accession>A0A1K1R3C2</accession>